<evidence type="ECO:0000256" key="2">
    <source>
        <dbReference type="ARBA" id="ARBA00022527"/>
    </source>
</evidence>
<protein>
    <recommendedName>
        <fullName evidence="8">Serine/threonine-protein kinase PRP4 homolog</fullName>
        <ecNumber evidence="1">2.7.11.1</ecNumber>
    </recommendedName>
    <alternativeName>
        <fullName evidence="9">PRP4 pre-mRNA-processing factor 4 homolog</fullName>
    </alternativeName>
</protein>
<evidence type="ECO:0000313" key="15">
    <source>
        <dbReference type="EMBL" id="KFD65641.1"/>
    </source>
</evidence>
<gene>
    <name evidence="15" type="ORF">M514_05884</name>
</gene>
<dbReference type="CDD" id="cd14135">
    <property type="entry name" value="STKc_PRP4"/>
    <property type="match status" value="1"/>
</dbReference>
<keyword evidence="3" id="KW-0808">Transferase</keyword>
<dbReference type="Gene3D" id="1.10.510.10">
    <property type="entry name" value="Transferase(Phosphotransferase) domain 1"/>
    <property type="match status" value="1"/>
</dbReference>
<feature type="compositionally biased region" description="Basic and acidic residues" evidence="13">
    <location>
        <begin position="203"/>
        <end position="212"/>
    </location>
</feature>
<keyword evidence="2" id="KW-0723">Serine/threonine-protein kinase</keyword>
<dbReference type="InterPro" id="IPR011009">
    <property type="entry name" value="Kinase-like_dom_sf"/>
</dbReference>
<feature type="compositionally biased region" description="Basic and acidic residues" evidence="13">
    <location>
        <begin position="142"/>
        <end position="153"/>
    </location>
</feature>
<feature type="domain" description="Protein kinase" evidence="14">
    <location>
        <begin position="509"/>
        <end position="821"/>
    </location>
</feature>
<name>A0A085N845_9BILA</name>
<keyword evidence="4" id="KW-0547">Nucleotide-binding</keyword>
<feature type="compositionally biased region" description="Basic and acidic residues" evidence="13">
    <location>
        <begin position="182"/>
        <end position="194"/>
    </location>
</feature>
<keyword evidence="6" id="KW-0067">ATP-binding</keyword>
<evidence type="ECO:0000256" key="13">
    <source>
        <dbReference type="SAM" id="MobiDB-lite"/>
    </source>
</evidence>
<evidence type="ECO:0000256" key="12">
    <source>
        <dbReference type="ARBA" id="ARBA00048977"/>
    </source>
</evidence>
<evidence type="ECO:0000256" key="4">
    <source>
        <dbReference type="ARBA" id="ARBA00022741"/>
    </source>
</evidence>
<comment type="similarity">
    <text evidence="7">Belongs to the protein kinase superfamily. CMGC Ser/Thr protein kinase family.</text>
</comment>
<dbReference type="PROSITE" id="PS50011">
    <property type="entry name" value="PROTEIN_KINASE_DOM"/>
    <property type="match status" value="1"/>
</dbReference>
<reference evidence="15" key="1">
    <citation type="journal article" date="2014" name="Nat. Genet.">
        <title>Genome and transcriptome of the porcine whipworm Trichuris suis.</title>
        <authorList>
            <person name="Jex A.R."/>
            <person name="Nejsum P."/>
            <person name="Schwarz E.M."/>
            <person name="Hu L."/>
            <person name="Young N.D."/>
            <person name="Hall R.S."/>
            <person name="Korhonen P.K."/>
            <person name="Liao S."/>
            <person name="Thamsborg S."/>
            <person name="Xia J."/>
            <person name="Xu P."/>
            <person name="Wang S."/>
            <person name="Scheerlinck J.P."/>
            <person name="Hofmann A."/>
            <person name="Sternberg P.W."/>
            <person name="Wang J."/>
            <person name="Gasser R.B."/>
        </authorList>
    </citation>
    <scope>NUCLEOTIDE SEQUENCE [LARGE SCALE GENOMIC DNA]</scope>
    <source>
        <strain evidence="15">DCEP-RM93F</strain>
    </source>
</reference>
<dbReference type="InterPro" id="IPR000719">
    <property type="entry name" value="Prot_kinase_dom"/>
</dbReference>
<dbReference type="SMART" id="SM00220">
    <property type="entry name" value="S_TKc"/>
    <property type="match status" value="1"/>
</dbReference>
<sequence length="837" mass="95785">MAPTDEQKDLKSKKKSHHRKHKRDHKKRKRERSVNSDSQKKKTKTASTSAPHSGNDVANLEDDRELQVLMLQRRRLMKRLKRKERDDASGKVARGQNSSGTQQLSHSNGNDQSSSRKVRSDNAGKWNSEKPFPKERKHVRNHKEADKTRKGQEADSATATTKSSNGEHSRSSGKSASRVRRPKGDSLEKNRHADISYGHGSSRLRDDRDSKISRRRHYSHKHIEQNRRDSDRRLENRRHHSGHRKPKRSTHRHPRSHNEGGASDSKPQAEADSADKFDSPVLEDEEENEDAIIEQMRKRRQELLQHLGASAPAGSSLDNRESMESSKPPVEGISIVEFTTEASSPFDGCLLKILPYMNSSGSAAEESTKFGDVNAREEQVISGVEEEASNVATGLLSAIDSKSDVSFGSPVNFLASMREKLSSIPGHKPEEVDEMLRQEEEENKKLLMDRTALAMGKNDGKTFDMFSEEDVTIPKAQIAMLDSVEMMSPPKYEVDDSHLADNWDDVEGYYLYGYTGQGVFGNVVRARDLKRKSEAVAVKIIRNNELMYKTGLKEMKTLQLLNDSDPEDRFHCLRLYRHFFHKKHLCLVFESLGLNLREVLRKYGKEVGLHVKAVRSYTHQLLMALKLLRKCNILHGDIKPDNILVNDSKLVLKLCDFGSACHVTEVEPAPYLVSRFYRAPEIILGLPYDYNIDLWSAAVTMYELYTGRIMFQGRSNNQMLKFMMDLKGKMPNKLIRKAQFKDQHFDGNFNFLYRELDKEKLTVMSNIPISRDLLQELVGVQRFDTEGYRKILQLRDFLDKVTSIDPTKRPSLNECLHHSFVVETHVQPRCVKVEPFR</sequence>
<feature type="compositionally biased region" description="Basic and acidic residues" evidence="13">
    <location>
        <begin position="267"/>
        <end position="278"/>
    </location>
</feature>
<dbReference type="FunFam" id="1.10.510.10:FF:000078">
    <property type="entry name" value="Serine/threonine-protein kinase PRP4 homolog"/>
    <property type="match status" value="1"/>
</dbReference>
<comment type="subunit">
    <text evidence="10">Interacts with CLK1 C-terminus. Associates with the U5 snRNP and NCOR1 deacetylase complexes. Identified in the spliceosome C complex.</text>
</comment>
<dbReference type="InterPro" id="IPR008271">
    <property type="entry name" value="Ser/Thr_kinase_AS"/>
</dbReference>
<feature type="compositionally biased region" description="Basic and acidic residues" evidence="13">
    <location>
        <begin position="118"/>
        <end position="134"/>
    </location>
</feature>
<evidence type="ECO:0000256" key="3">
    <source>
        <dbReference type="ARBA" id="ARBA00022679"/>
    </source>
</evidence>
<feature type="compositionally biased region" description="Basic residues" evidence="13">
    <location>
        <begin position="11"/>
        <end position="31"/>
    </location>
</feature>
<comment type="catalytic activity">
    <reaction evidence="11">
        <text>L-threonyl-[protein] + ATP = O-phospho-L-threonyl-[protein] + ADP + H(+)</text>
        <dbReference type="Rhea" id="RHEA:46608"/>
        <dbReference type="Rhea" id="RHEA-COMP:11060"/>
        <dbReference type="Rhea" id="RHEA-COMP:11605"/>
        <dbReference type="ChEBI" id="CHEBI:15378"/>
        <dbReference type="ChEBI" id="CHEBI:30013"/>
        <dbReference type="ChEBI" id="CHEBI:30616"/>
        <dbReference type="ChEBI" id="CHEBI:61977"/>
        <dbReference type="ChEBI" id="CHEBI:456216"/>
        <dbReference type="EC" id="2.7.11.1"/>
    </reaction>
    <physiologicalReaction direction="left-to-right" evidence="11">
        <dbReference type="Rhea" id="RHEA:46609"/>
    </physiologicalReaction>
</comment>
<feature type="compositionally biased region" description="Polar residues" evidence="13">
    <location>
        <begin position="155"/>
        <end position="164"/>
    </location>
</feature>
<organism evidence="15">
    <name type="scientific">Trichuris suis</name>
    <name type="common">pig whipworm</name>
    <dbReference type="NCBI Taxonomy" id="68888"/>
    <lineage>
        <taxon>Eukaryota</taxon>
        <taxon>Metazoa</taxon>
        <taxon>Ecdysozoa</taxon>
        <taxon>Nematoda</taxon>
        <taxon>Enoplea</taxon>
        <taxon>Dorylaimia</taxon>
        <taxon>Trichinellida</taxon>
        <taxon>Trichuridae</taxon>
        <taxon>Trichuris</taxon>
    </lineage>
</organism>
<dbReference type="PANTHER" id="PTHR24058:SF103">
    <property type="entry name" value="SERINE_THREONINE-PROTEIN KINASE PRP4 HOMOLOG"/>
    <property type="match status" value="1"/>
</dbReference>
<dbReference type="PROSITE" id="PS00108">
    <property type="entry name" value="PROTEIN_KINASE_ST"/>
    <property type="match status" value="1"/>
</dbReference>
<keyword evidence="5" id="KW-0418">Kinase</keyword>
<feature type="compositionally biased region" description="Basic residues" evidence="13">
    <location>
        <begin position="235"/>
        <end position="255"/>
    </location>
</feature>
<dbReference type="GO" id="GO:0045292">
    <property type="term" value="P:mRNA cis splicing, via spliceosome"/>
    <property type="evidence" value="ECO:0007669"/>
    <property type="project" value="InterPro"/>
</dbReference>
<feature type="region of interest" description="Disordered" evidence="13">
    <location>
        <begin position="1"/>
        <end position="64"/>
    </location>
</feature>
<evidence type="ECO:0000256" key="8">
    <source>
        <dbReference type="ARBA" id="ARBA00023637"/>
    </source>
</evidence>
<evidence type="ECO:0000259" key="14">
    <source>
        <dbReference type="PROSITE" id="PS50011"/>
    </source>
</evidence>
<accession>A0A085N845</accession>
<comment type="catalytic activity">
    <reaction evidence="12">
        <text>L-seryl-[protein] + ATP = O-phospho-L-seryl-[protein] + ADP + H(+)</text>
        <dbReference type="Rhea" id="RHEA:17989"/>
        <dbReference type="Rhea" id="RHEA-COMP:9863"/>
        <dbReference type="Rhea" id="RHEA-COMP:11604"/>
        <dbReference type="ChEBI" id="CHEBI:15378"/>
        <dbReference type="ChEBI" id="CHEBI:29999"/>
        <dbReference type="ChEBI" id="CHEBI:30616"/>
        <dbReference type="ChEBI" id="CHEBI:83421"/>
        <dbReference type="ChEBI" id="CHEBI:456216"/>
        <dbReference type="EC" id="2.7.11.1"/>
    </reaction>
    <physiologicalReaction direction="left-to-right" evidence="12">
        <dbReference type="Rhea" id="RHEA:17990"/>
    </physiologicalReaction>
</comment>
<proteinExistence type="inferred from homology"/>
<evidence type="ECO:0000256" key="9">
    <source>
        <dbReference type="ARBA" id="ARBA00031858"/>
    </source>
</evidence>
<dbReference type="EMBL" id="KL367534">
    <property type="protein sequence ID" value="KFD65641.1"/>
    <property type="molecule type" value="Genomic_DNA"/>
</dbReference>
<dbReference type="SUPFAM" id="SSF56112">
    <property type="entry name" value="Protein kinase-like (PK-like)"/>
    <property type="match status" value="1"/>
</dbReference>
<evidence type="ECO:0000256" key="11">
    <source>
        <dbReference type="ARBA" id="ARBA00048659"/>
    </source>
</evidence>
<evidence type="ECO:0000256" key="1">
    <source>
        <dbReference type="ARBA" id="ARBA00012513"/>
    </source>
</evidence>
<feature type="compositionally biased region" description="Basic and acidic residues" evidence="13">
    <location>
        <begin position="221"/>
        <end position="234"/>
    </location>
</feature>
<feature type="region of interest" description="Disordered" evidence="13">
    <location>
        <begin position="77"/>
        <end position="288"/>
    </location>
</feature>
<dbReference type="Gene3D" id="3.30.200.20">
    <property type="entry name" value="Phosphorylase Kinase, domain 1"/>
    <property type="match status" value="1"/>
</dbReference>
<dbReference type="InterPro" id="IPR050494">
    <property type="entry name" value="Ser_Thr_dual-spec_kinase"/>
</dbReference>
<evidence type="ECO:0000256" key="7">
    <source>
        <dbReference type="ARBA" id="ARBA00023596"/>
    </source>
</evidence>
<dbReference type="GO" id="GO:0005524">
    <property type="term" value="F:ATP binding"/>
    <property type="evidence" value="ECO:0007669"/>
    <property type="project" value="UniProtKB-KW"/>
</dbReference>
<evidence type="ECO:0000256" key="5">
    <source>
        <dbReference type="ARBA" id="ARBA00022777"/>
    </source>
</evidence>
<dbReference type="Pfam" id="PF00069">
    <property type="entry name" value="Pkinase"/>
    <property type="match status" value="1"/>
</dbReference>
<evidence type="ECO:0000256" key="10">
    <source>
        <dbReference type="ARBA" id="ARBA00046964"/>
    </source>
</evidence>
<dbReference type="GO" id="GO:0004674">
    <property type="term" value="F:protein serine/threonine kinase activity"/>
    <property type="evidence" value="ECO:0007669"/>
    <property type="project" value="UniProtKB-KW"/>
</dbReference>
<dbReference type="AlphaFoldDB" id="A0A085N845"/>
<dbReference type="InterPro" id="IPR044092">
    <property type="entry name" value="STKc_PRP4"/>
</dbReference>
<evidence type="ECO:0000256" key="6">
    <source>
        <dbReference type="ARBA" id="ARBA00022840"/>
    </source>
</evidence>
<dbReference type="PANTHER" id="PTHR24058">
    <property type="entry name" value="DUAL SPECIFICITY PROTEIN KINASE"/>
    <property type="match status" value="1"/>
</dbReference>
<feature type="compositionally biased region" description="Basic and acidic residues" evidence="13">
    <location>
        <begin position="1"/>
        <end position="10"/>
    </location>
</feature>
<dbReference type="Proteomes" id="UP000030758">
    <property type="component" value="Unassembled WGS sequence"/>
</dbReference>
<dbReference type="EC" id="2.7.11.1" evidence="1"/>
<feature type="compositionally biased region" description="Polar residues" evidence="13">
    <location>
        <begin position="95"/>
        <end position="115"/>
    </location>
</feature>